<comment type="caution">
    <text evidence="3">The sequence shown here is derived from an EMBL/GenBank/DDBJ whole genome shotgun (WGS) entry which is preliminary data.</text>
</comment>
<protein>
    <submittedName>
        <fullName evidence="3">Uncharacterized protein</fullName>
    </submittedName>
</protein>
<dbReference type="EMBL" id="JXCE01000127">
    <property type="protein sequence ID" value="KPA40618.1"/>
    <property type="molecule type" value="Genomic_DNA"/>
</dbReference>
<dbReference type="Proteomes" id="UP000037904">
    <property type="component" value="Unassembled WGS sequence"/>
</dbReference>
<feature type="transmembrane region" description="Helical" evidence="2">
    <location>
        <begin position="91"/>
        <end position="113"/>
    </location>
</feature>
<evidence type="ECO:0000313" key="4">
    <source>
        <dbReference type="Proteomes" id="UP000037904"/>
    </source>
</evidence>
<keyword evidence="2" id="KW-1133">Transmembrane helix</keyword>
<keyword evidence="2" id="KW-0812">Transmembrane</keyword>
<keyword evidence="2" id="KW-0472">Membrane</keyword>
<dbReference type="OrthoDB" id="3647at2759"/>
<sequence length="145" mass="15778">MGMPYSKQVHAAFDQVTPLVAAGFEVLKTTKNIAILLAIVQILVAIVLALTLLAILALIYSVNPDLEAERQALVTPCMQWLASWLIEYGNAISWSLKVLIVLCTGGLGAFIWYNSTPTFPVTEGPALGDGEGEDNEELRDVEKFE</sequence>
<reference evidence="3 4" key="1">
    <citation type="submission" date="2015-04" db="EMBL/GenBank/DDBJ databases">
        <title>The draft genome sequence of Fusarium langsethiae, a T-2/HT-2 mycotoxin producer.</title>
        <authorList>
            <person name="Lysoe E."/>
            <person name="Divon H.H."/>
            <person name="Terzi V."/>
            <person name="Orru L."/>
            <person name="Lamontanara A."/>
            <person name="Kolseth A.-K."/>
            <person name="Frandsen R.J."/>
            <person name="Nielsen K."/>
            <person name="Thrane U."/>
        </authorList>
    </citation>
    <scope>NUCLEOTIDE SEQUENCE [LARGE SCALE GENOMIC DNA]</scope>
    <source>
        <strain evidence="3 4">Fl201059</strain>
    </source>
</reference>
<dbReference type="AlphaFoldDB" id="A0A0M9EV92"/>
<evidence type="ECO:0000313" key="3">
    <source>
        <dbReference type="EMBL" id="KPA40618.1"/>
    </source>
</evidence>
<evidence type="ECO:0000256" key="2">
    <source>
        <dbReference type="SAM" id="Phobius"/>
    </source>
</evidence>
<evidence type="ECO:0000256" key="1">
    <source>
        <dbReference type="SAM" id="MobiDB-lite"/>
    </source>
</evidence>
<gene>
    <name evidence="3" type="ORF">FLAG1_06499</name>
</gene>
<name>A0A0M9EV92_FUSLA</name>
<feature type="region of interest" description="Disordered" evidence="1">
    <location>
        <begin position="123"/>
        <end position="145"/>
    </location>
</feature>
<accession>A0A0M9EV92</accession>
<keyword evidence="4" id="KW-1185">Reference proteome</keyword>
<feature type="transmembrane region" description="Helical" evidence="2">
    <location>
        <begin position="33"/>
        <end position="60"/>
    </location>
</feature>
<organism evidence="3 4">
    <name type="scientific">Fusarium langsethiae</name>
    <dbReference type="NCBI Taxonomy" id="179993"/>
    <lineage>
        <taxon>Eukaryota</taxon>
        <taxon>Fungi</taxon>
        <taxon>Dikarya</taxon>
        <taxon>Ascomycota</taxon>
        <taxon>Pezizomycotina</taxon>
        <taxon>Sordariomycetes</taxon>
        <taxon>Hypocreomycetidae</taxon>
        <taxon>Hypocreales</taxon>
        <taxon>Nectriaceae</taxon>
        <taxon>Fusarium</taxon>
    </lineage>
</organism>
<proteinExistence type="predicted"/>